<dbReference type="Gene3D" id="1.10.10.10">
    <property type="entry name" value="Winged helix-like DNA-binding domain superfamily/Winged helix DNA-binding domain"/>
    <property type="match status" value="1"/>
</dbReference>
<dbReference type="InterPro" id="IPR036388">
    <property type="entry name" value="WH-like_DNA-bd_sf"/>
</dbReference>
<dbReference type="RefSeq" id="WP_353947834.1">
    <property type="nucleotide sequence ID" value="NZ_CP159510.1"/>
</dbReference>
<dbReference type="GO" id="GO:0003677">
    <property type="term" value="F:DNA binding"/>
    <property type="evidence" value="ECO:0007669"/>
    <property type="project" value="InterPro"/>
</dbReference>
<reference evidence="1" key="1">
    <citation type="submission" date="2024-06" db="EMBL/GenBank/DDBJ databases">
        <authorList>
            <person name="Fan A."/>
            <person name="Zhang F.Y."/>
            <person name="Zhang L."/>
        </authorList>
    </citation>
    <scope>NUCLEOTIDE SEQUENCE</scope>
    <source>
        <strain evidence="1">Y61</strain>
    </source>
</reference>
<dbReference type="InterPro" id="IPR002514">
    <property type="entry name" value="Transposase_8"/>
</dbReference>
<dbReference type="EMBL" id="CP159510">
    <property type="protein sequence ID" value="XCJ16249.1"/>
    <property type="molecule type" value="Genomic_DNA"/>
</dbReference>
<gene>
    <name evidence="1" type="ORF">ABNN70_11205</name>
</gene>
<dbReference type="InterPro" id="IPR009057">
    <property type="entry name" value="Homeodomain-like_sf"/>
</dbReference>
<dbReference type="GO" id="GO:0004803">
    <property type="term" value="F:transposase activity"/>
    <property type="evidence" value="ECO:0007669"/>
    <property type="project" value="InterPro"/>
</dbReference>
<dbReference type="AlphaFoldDB" id="A0AAU8IE49"/>
<dbReference type="GO" id="GO:0006313">
    <property type="term" value="P:DNA transposition"/>
    <property type="evidence" value="ECO:0007669"/>
    <property type="project" value="InterPro"/>
</dbReference>
<proteinExistence type="predicted"/>
<sequence length="104" mass="12408">MKRKSYSKDFKAKIVLEILREEMTLNELSSRYGVHVNLLRKWKKTALEQLPQLFDRRQNEQSRMQAAYEEKIERLYGEVGRLTTELSWLKKKSGFDDVSRRAKG</sequence>
<evidence type="ECO:0000313" key="1">
    <source>
        <dbReference type="EMBL" id="XCJ16249.1"/>
    </source>
</evidence>
<name>A0AAU8IE49_9BACL</name>
<organism evidence="1">
    <name type="scientific">Sporolactobacillus sp. Y61</name>
    <dbReference type="NCBI Taxonomy" id="3160863"/>
    <lineage>
        <taxon>Bacteria</taxon>
        <taxon>Bacillati</taxon>
        <taxon>Bacillota</taxon>
        <taxon>Bacilli</taxon>
        <taxon>Bacillales</taxon>
        <taxon>Sporolactobacillaceae</taxon>
        <taxon>Sporolactobacillus</taxon>
    </lineage>
</organism>
<dbReference type="Pfam" id="PF01527">
    <property type="entry name" value="HTH_Tnp_1"/>
    <property type="match status" value="1"/>
</dbReference>
<dbReference type="SUPFAM" id="SSF46689">
    <property type="entry name" value="Homeodomain-like"/>
    <property type="match status" value="1"/>
</dbReference>
<protein>
    <submittedName>
        <fullName evidence="1">Transposase</fullName>
    </submittedName>
</protein>
<accession>A0AAU8IE49</accession>